<evidence type="ECO:0000256" key="4">
    <source>
        <dbReference type="ARBA" id="ARBA00022801"/>
    </source>
</evidence>
<keyword evidence="5 7" id="KW-0862">Zinc</keyword>
<comment type="similarity">
    <text evidence="1">Belongs to the peptidase M20A family.</text>
</comment>
<keyword evidence="9" id="KW-0121">Carboxypeptidase</keyword>
<feature type="active site" description="Proton acceptor" evidence="6">
    <location>
        <position position="252"/>
    </location>
</feature>
<reference evidence="10" key="1">
    <citation type="journal article" date="2017" name="Genome Announc.">
        <title>Genome sequences of Cyberlindnera fabianii 65, Pichia kudriavzevii 129, and Saccharomyces cerevisiae 131 isolated from fermented masau fruits in Zimbabwe.</title>
        <authorList>
            <person name="van Rijswijck I.M.H."/>
            <person name="Derks M.F.L."/>
            <person name="Abee T."/>
            <person name="de Ridder D."/>
            <person name="Smid E.J."/>
        </authorList>
    </citation>
    <scope>NUCLEOTIDE SEQUENCE [LARGE SCALE GENOMIC DNA]</scope>
    <source>
        <strain evidence="10">65</strain>
    </source>
</reference>
<evidence type="ECO:0000256" key="2">
    <source>
        <dbReference type="ARBA" id="ARBA00022670"/>
    </source>
</evidence>
<dbReference type="GO" id="GO:0006520">
    <property type="term" value="P:amino acid metabolic process"/>
    <property type="evidence" value="ECO:0007669"/>
    <property type="project" value="UniProtKB-ARBA"/>
</dbReference>
<organism evidence="9 10">
    <name type="scientific">Cyberlindnera fabianii</name>
    <name type="common">Yeast</name>
    <name type="synonym">Hansenula fabianii</name>
    <dbReference type="NCBI Taxonomy" id="36022"/>
    <lineage>
        <taxon>Eukaryota</taxon>
        <taxon>Fungi</taxon>
        <taxon>Dikarya</taxon>
        <taxon>Ascomycota</taxon>
        <taxon>Saccharomycotina</taxon>
        <taxon>Saccharomycetes</taxon>
        <taxon>Phaffomycetales</taxon>
        <taxon>Phaffomycetaceae</taxon>
        <taxon>Cyberlindnera</taxon>
    </lineage>
</organism>
<protein>
    <submittedName>
        <fullName evidence="9">Carboxypeptidase S</fullName>
    </submittedName>
</protein>
<dbReference type="GO" id="GO:0000328">
    <property type="term" value="C:fungal-type vacuole lumen"/>
    <property type="evidence" value="ECO:0007669"/>
    <property type="project" value="TreeGrafter"/>
</dbReference>
<dbReference type="InterPro" id="IPR001261">
    <property type="entry name" value="ArgE/DapE_CS"/>
</dbReference>
<dbReference type="OMA" id="VAPSCMT"/>
<dbReference type="InterPro" id="IPR011650">
    <property type="entry name" value="Peptidase_M20_dimer"/>
</dbReference>
<dbReference type="InterPro" id="IPR002933">
    <property type="entry name" value="Peptidase_M20"/>
</dbReference>
<dbReference type="GO" id="GO:0005576">
    <property type="term" value="C:extracellular region"/>
    <property type="evidence" value="ECO:0007669"/>
    <property type="project" value="UniProtKB-ARBA"/>
</dbReference>
<dbReference type="FunFam" id="3.40.630.10:FF:000027">
    <property type="entry name" value="N-fatty-acyl-amino acid synthase/hydrolase PM20D1"/>
    <property type="match status" value="1"/>
</dbReference>
<dbReference type="GO" id="GO:0046872">
    <property type="term" value="F:metal ion binding"/>
    <property type="evidence" value="ECO:0007669"/>
    <property type="project" value="UniProtKB-KW"/>
</dbReference>
<evidence type="ECO:0000259" key="8">
    <source>
        <dbReference type="Pfam" id="PF07687"/>
    </source>
</evidence>
<dbReference type="InterPro" id="IPR017141">
    <property type="entry name" value="Pept_M20_carboxypep"/>
</dbReference>
<dbReference type="STRING" id="36022.A0A1V2L9V0"/>
<dbReference type="GO" id="GO:1990845">
    <property type="term" value="P:adaptive thermogenesis"/>
    <property type="evidence" value="ECO:0007669"/>
    <property type="project" value="UniProtKB-ARBA"/>
</dbReference>
<keyword evidence="2" id="KW-0645">Protease</keyword>
<feature type="active site" evidence="6">
    <location>
        <position position="185"/>
    </location>
</feature>
<evidence type="ECO:0000256" key="7">
    <source>
        <dbReference type="PIRSR" id="PIRSR037217-2"/>
    </source>
</evidence>
<dbReference type="FunFam" id="1.10.150.900:FF:000003">
    <property type="entry name" value="N-fatty-acyl-amino acid synthase/hydrolase PM20D1"/>
    <property type="match status" value="1"/>
</dbReference>
<dbReference type="Pfam" id="PF07687">
    <property type="entry name" value="M20_dimer"/>
    <property type="match status" value="1"/>
</dbReference>
<dbReference type="EMBL" id="MPUK01000002">
    <property type="protein sequence ID" value="ONH68530.1"/>
    <property type="molecule type" value="Genomic_DNA"/>
</dbReference>
<dbReference type="GO" id="GO:0016810">
    <property type="term" value="F:hydrolase activity, acting on carbon-nitrogen (but not peptide) bonds"/>
    <property type="evidence" value="ECO:0007669"/>
    <property type="project" value="UniProtKB-ARBA"/>
</dbReference>
<dbReference type="GO" id="GO:0051603">
    <property type="term" value="P:proteolysis involved in protein catabolic process"/>
    <property type="evidence" value="ECO:0007669"/>
    <property type="project" value="TreeGrafter"/>
</dbReference>
<dbReference type="Gene3D" id="1.10.150.900">
    <property type="match status" value="1"/>
</dbReference>
<dbReference type="SUPFAM" id="SSF53187">
    <property type="entry name" value="Zn-dependent exopeptidases"/>
    <property type="match status" value="1"/>
</dbReference>
<evidence type="ECO:0000256" key="1">
    <source>
        <dbReference type="ARBA" id="ARBA00006247"/>
    </source>
</evidence>
<feature type="binding site" evidence="7">
    <location>
        <position position="183"/>
    </location>
    <ligand>
        <name>Zn(2+)</name>
        <dbReference type="ChEBI" id="CHEBI:29105"/>
        <label>2</label>
    </ligand>
</feature>
<accession>A0A1V2L9V0</accession>
<name>A0A1V2L9V0_CYBFA</name>
<evidence type="ECO:0000313" key="9">
    <source>
        <dbReference type="EMBL" id="ONH68530.1"/>
    </source>
</evidence>
<evidence type="ECO:0000256" key="5">
    <source>
        <dbReference type="ARBA" id="ARBA00022833"/>
    </source>
</evidence>
<dbReference type="PROSITE" id="PS00758">
    <property type="entry name" value="ARGE_DAPE_CPG2_1"/>
    <property type="match status" value="1"/>
</dbReference>
<proteinExistence type="inferred from homology"/>
<gene>
    <name evidence="9" type="ORF">BON22_1536</name>
</gene>
<dbReference type="Proteomes" id="UP000189513">
    <property type="component" value="Unassembled WGS sequence"/>
</dbReference>
<dbReference type="PANTHER" id="PTHR45962">
    <property type="entry name" value="N-FATTY-ACYL-AMINO ACID SYNTHASE/HYDROLASE PM20D1"/>
    <property type="match status" value="1"/>
</dbReference>
<feature type="binding site" evidence="7">
    <location>
        <position position="218"/>
    </location>
    <ligand>
        <name>Zn(2+)</name>
        <dbReference type="ChEBI" id="CHEBI:29105"/>
        <label>1</label>
    </ligand>
</feature>
<keyword evidence="3 7" id="KW-0479">Metal-binding</keyword>
<dbReference type="GO" id="GO:0043604">
    <property type="term" value="P:amide biosynthetic process"/>
    <property type="evidence" value="ECO:0007669"/>
    <property type="project" value="UniProtKB-ARBA"/>
</dbReference>
<feature type="binding site" evidence="7">
    <location>
        <position position="281"/>
    </location>
    <ligand>
        <name>Zn(2+)</name>
        <dbReference type="ChEBI" id="CHEBI:29105"/>
        <label>2</label>
    </ligand>
</feature>
<keyword evidence="10" id="KW-1185">Reference proteome</keyword>
<dbReference type="GO" id="GO:0004181">
    <property type="term" value="F:metallocarboxypeptidase activity"/>
    <property type="evidence" value="ECO:0007669"/>
    <property type="project" value="InterPro"/>
</dbReference>
<dbReference type="GO" id="GO:0043605">
    <property type="term" value="P:amide catabolic process"/>
    <property type="evidence" value="ECO:0007669"/>
    <property type="project" value="UniProtKB-ARBA"/>
</dbReference>
<dbReference type="InterPro" id="IPR047177">
    <property type="entry name" value="Pept_M20A"/>
</dbReference>
<keyword evidence="4" id="KW-0378">Hydrolase</keyword>
<dbReference type="Gene3D" id="3.40.630.10">
    <property type="entry name" value="Zn peptidases"/>
    <property type="match status" value="1"/>
</dbReference>
<dbReference type="AlphaFoldDB" id="A0A1V2L9V0"/>
<feature type="domain" description="Peptidase M20 dimerisation" evidence="8">
    <location>
        <begin position="300"/>
        <end position="453"/>
    </location>
</feature>
<dbReference type="SUPFAM" id="SSF55031">
    <property type="entry name" value="Bacterial exopeptidase dimerisation domain"/>
    <property type="match status" value="1"/>
</dbReference>
<evidence type="ECO:0000313" key="10">
    <source>
        <dbReference type="Proteomes" id="UP000189513"/>
    </source>
</evidence>
<dbReference type="PIRSF" id="PIRSF037217">
    <property type="entry name" value="Carboxypeptidase_S"/>
    <property type="match status" value="1"/>
</dbReference>
<evidence type="ECO:0000256" key="6">
    <source>
        <dbReference type="PIRSR" id="PIRSR037217-1"/>
    </source>
</evidence>
<dbReference type="GO" id="GO:0006629">
    <property type="term" value="P:lipid metabolic process"/>
    <property type="evidence" value="ECO:0007669"/>
    <property type="project" value="UniProtKB-ARBA"/>
</dbReference>
<dbReference type="VEuPathDB" id="FungiDB:BON22_1536"/>
<feature type="binding site" evidence="7">
    <location>
        <position position="218"/>
    </location>
    <ligand>
        <name>Zn(2+)</name>
        <dbReference type="ChEBI" id="CHEBI:29105"/>
        <label>2</label>
    </ligand>
</feature>
<dbReference type="Gene3D" id="3.30.70.360">
    <property type="match status" value="1"/>
</dbReference>
<dbReference type="CDD" id="cd05674">
    <property type="entry name" value="M20_yscS"/>
    <property type="match status" value="1"/>
</dbReference>
<comment type="caution">
    <text evidence="9">The sequence shown here is derived from an EMBL/GenBank/DDBJ whole genome shotgun (WGS) entry which is preliminary data.</text>
</comment>
<dbReference type="PROSITE" id="PS00759">
    <property type="entry name" value="ARGE_DAPE_CPG2_2"/>
    <property type="match status" value="1"/>
</dbReference>
<dbReference type="PANTHER" id="PTHR45962:SF1">
    <property type="entry name" value="N-FATTY-ACYL-AMINO ACID SYNTHASE_HYDROLASE PM20D1"/>
    <property type="match status" value="1"/>
</dbReference>
<feature type="binding site" evidence="7">
    <location>
        <position position="253"/>
    </location>
    <ligand>
        <name>Zn(2+)</name>
        <dbReference type="ChEBI" id="CHEBI:29105"/>
        <label>1</label>
    </ligand>
</feature>
<feature type="binding site" evidence="7">
    <location>
        <position position="565"/>
    </location>
    <ligand>
        <name>Zn(2+)</name>
        <dbReference type="ChEBI" id="CHEBI:29105"/>
        <label>1</label>
    </ligand>
</feature>
<dbReference type="InterPro" id="IPR036264">
    <property type="entry name" value="Bact_exopeptidase_dim_dom"/>
</dbReference>
<dbReference type="Pfam" id="PF01546">
    <property type="entry name" value="Peptidase_M20"/>
    <property type="match status" value="1"/>
</dbReference>
<evidence type="ECO:0000256" key="3">
    <source>
        <dbReference type="ARBA" id="ARBA00022723"/>
    </source>
</evidence>
<sequence>MSQQLLFDEKYTARKRGSSMTKTLVCLAVSLLALGYTAYSAYSTQYSSPFTTIGQSPLEKLSQIDLNALIESKPEVCPIPPKLVPPKQDGLVDLSYFGTPEYKNHSLTVWAGAVKLYTPSFDDLGEVGVDPRWETFYDLEHYFKKTFPTLHKVAKLDHVNTHGLVYTIEGSDKGLKPVLLTGHQDVVPVPAETEWRWKHPPRDAYFDGEWLWGRGASDCKNNVVAIFEAVEQLLSSGYKPKRTIVLAFGFDEESSGTQGAGKITDFLMEQWGENGLLLIVDEGGLGIADFGGARFALPSTGEKGYIDVHIKLTTPGGHSSVPPKHTSIGMMGELAVLLEKEEYPLDVSEISPYYHTLQCQAKYSDALEPEVRKGILHLDDPKIKKFVLEELAKDGTNKALLSTTRAIDVVYGGVKINALPEEVVLKVNHRVSYESSLDIVKDHILDCVSKVAESHGLGITAFEEEIKGATAAGNFVITSDGDLDPAPSTPVFNNPTWDVLSGTIKHVFEDFAVYPEELFDPAISPKVHVAPSCMTGNTDTKHYWDLTKNIYRFSPVKQLSRENAHAIDERVQLDAHVEGVAWYYAFLQNLDAYVSE</sequence>